<evidence type="ECO:0000313" key="1">
    <source>
        <dbReference type="EMBL" id="AFH20292.1"/>
    </source>
</evidence>
<dbReference type="RefSeq" id="YP_007111754.1">
    <property type="nucleotide sequence ID" value="NC_019710.1"/>
</dbReference>
<dbReference type="GeneID" id="14181576"/>
<dbReference type="InterPro" id="IPR010982">
    <property type="entry name" value="Lambda_DNA-bd_dom_sf"/>
</dbReference>
<dbReference type="Gene3D" id="1.10.260.40">
    <property type="entry name" value="lambda repressor-like DNA-binding domains"/>
    <property type="match status" value="1"/>
</dbReference>
<dbReference type="Proteomes" id="UP000010377">
    <property type="component" value="Segment"/>
</dbReference>
<organism evidence="1 2">
    <name type="scientific">Enterobacteria phage HK140</name>
    <dbReference type="NCBI Taxonomy" id="1147143"/>
    <lineage>
        <taxon>Viruses</taxon>
        <taxon>Duplodnaviria</taxon>
        <taxon>Heunggongvirae</taxon>
        <taxon>Uroviricota</taxon>
        <taxon>Caudoviricetes</taxon>
        <taxon>Hendrixvirinae</taxon>
        <taxon>Yautsimvirus</taxon>
        <taxon>Yautsimvirus HK140</taxon>
    </lineage>
</organism>
<proteinExistence type="predicted"/>
<dbReference type="InterPro" id="IPR007933">
    <property type="entry name" value="Transcrpt_activ_CII"/>
</dbReference>
<keyword evidence="2" id="KW-1185">Reference proteome</keyword>
<dbReference type="SUPFAM" id="SSF47413">
    <property type="entry name" value="lambda repressor-like DNA-binding domains"/>
    <property type="match status" value="1"/>
</dbReference>
<dbReference type="KEGG" id="vg:14181576"/>
<reference evidence="1 2" key="1">
    <citation type="submission" date="2011-11" db="EMBL/GenBank/DDBJ databases">
        <title>The genomes of several lambdoid coliphages.</title>
        <authorList>
            <person name="Refardt D."/>
            <person name="Gencoglu M."/>
            <person name="Kunzli-Gontarczyk M."/>
            <person name="Bruggmann R."/>
            <person name="Kropinski A.M."/>
        </authorList>
    </citation>
    <scope>NUCLEOTIDE SEQUENCE [LARGE SCALE GENOMIC DNA]</scope>
</reference>
<dbReference type="EMBL" id="JQ086370">
    <property type="protein sequence ID" value="AFH20292.1"/>
    <property type="molecule type" value="Genomic_DNA"/>
</dbReference>
<name>K7P7A2_9CAUD</name>
<gene>
    <name evidence="1" type="ORF">HK140_052</name>
</gene>
<dbReference type="Pfam" id="PF05269">
    <property type="entry name" value="Phage_CII"/>
    <property type="match status" value="1"/>
</dbReference>
<dbReference type="GO" id="GO:0003677">
    <property type="term" value="F:DNA binding"/>
    <property type="evidence" value="ECO:0007669"/>
    <property type="project" value="InterPro"/>
</dbReference>
<sequence length="121" mass="13839">MVITPAEMREYNAHNLMRITSYLLRKYLHMQLTSTRKKANAITSNILNRIAVRGQRKVADALGINESQISRWKDSFIPKMAMLLAVLEWGVEDEELAKLAKKVAMVLTKEKPQDCCNSFEA</sequence>
<dbReference type="OrthoDB" id="18084at10239"/>
<accession>K7P7A2</accession>
<protein>
    <submittedName>
        <fullName evidence="1">CII protein</fullName>
    </submittedName>
</protein>
<evidence type="ECO:0000313" key="2">
    <source>
        <dbReference type="Proteomes" id="UP000010377"/>
    </source>
</evidence>
<dbReference type="GO" id="GO:0006355">
    <property type="term" value="P:regulation of DNA-templated transcription"/>
    <property type="evidence" value="ECO:0007669"/>
    <property type="project" value="InterPro"/>
</dbReference>